<dbReference type="EMBL" id="JARKIE010000280">
    <property type="protein sequence ID" value="KAJ7658472.1"/>
    <property type="molecule type" value="Genomic_DNA"/>
</dbReference>
<feature type="compositionally biased region" description="Basic residues" evidence="1">
    <location>
        <begin position="36"/>
        <end position="57"/>
    </location>
</feature>
<dbReference type="Proteomes" id="UP001221757">
    <property type="component" value="Unassembled WGS sequence"/>
</dbReference>
<feature type="compositionally biased region" description="Polar residues" evidence="1">
    <location>
        <begin position="1"/>
        <end position="17"/>
    </location>
</feature>
<dbReference type="AlphaFoldDB" id="A0AAD7CQS3"/>
<feature type="compositionally biased region" description="Basic residues" evidence="1">
    <location>
        <begin position="18"/>
        <end position="29"/>
    </location>
</feature>
<gene>
    <name evidence="2" type="ORF">B0H17DRAFT_1097026</name>
</gene>
<feature type="region of interest" description="Disordered" evidence="1">
    <location>
        <begin position="1"/>
        <end position="57"/>
    </location>
</feature>
<protein>
    <submittedName>
        <fullName evidence="2">Uncharacterized protein</fullName>
    </submittedName>
</protein>
<keyword evidence="3" id="KW-1185">Reference proteome</keyword>
<name>A0AAD7CQS3_MYCRO</name>
<sequence>MRGSPSLEQQPPTSTSALRRRQVRLHSNRRPLLQKLLHRRPSKRHRIGHKRPSCSSK</sequence>
<reference evidence="2" key="1">
    <citation type="submission" date="2023-03" db="EMBL/GenBank/DDBJ databases">
        <title>Massive genome expansion in bonnet fungi (Mycena s.s.) driven by repeated elements and novel gene families across ecological guilds.</title>
        <authorList>
            <consortium name="Lawrence Berkeley National Laboratory"/>
            <person name="Harder C.B."/>
            <person name="Miyauchi S."/>
            <person name="Viragh M."/>
            <person name="Kuo A."/>
            <person name="Thoen E."/>
            <person name="Andreopoulos B."/>
            <person name="Lu D."/>
            <person name="Skrede I."/>
            <person name="Drula E."/>
            <person name="Henrissat B."/>
            <person name="Morin E."/>
            <person name="Kohler A."/>
            <person name="Barry K."/>
            <person name="LaButti K."/>
            <person name="Morin E."/>
            <person name="Salamov A."/>
            <person name="Lipzen A."/>
            <person name="Mereny Z."/>
            <person name="Hegedus B."/>
            <person name="Baldrian P."/>
            <person name="Stursova M."/>
            <person name="Weitz H."/>
            <person name="Taylor A."/>
            <person name="Grigoriev I.V."/>
            <person name="Nagy L.G."/>
            <person name="Martin F."/>
            <person name="Kauserud H."/>
        </authorList>
    </citation>
    <scope>NUCLEOTIDE SEQUENCE</scope>
    <source>
        <strain evidence="2">CBHHK067</strain>
    </source>
</reference>
<proteinExistence type="predicted"/>
<accession>A0AAD7CQS3</accession>
<organism evidence="2 3">
    <name type="scientific">Mycena rosella</name>
    <name type="common">Pink bonnet</name>
    <name type="synonym">Agaricus rosellus</name>
    <dbReference type="NCBI Taxonomy" id="1033263"/>
    <lineage>
        <taxon>Eukaryota</taxon>
        <taxon>Fungi</taxon>
        <taxon>Dikarya</taxon>
        <taxon>Basidiomycota</taxon>
        <taxon>Agaricomycotina</taxon>
        <taxon>Agaricomycetes</taxon>
        <taxon>Agaricomycetidae</taxon>
        <taxon>Agaricales</taxon>
        <taxon>Marasmiineae</taxon>
        <taxon>Mycenaceae</taxon>
        <taxon>Mycena</taxon>
    </lineage>
</organism>
<evidence type="ECO:0000313" key="3">
    <source>
        <dbReference type="Proteomes" id="UP001221757"/>
    </source>
</evidence>
<comment type="caution">
    <text evidence="2">The sequence shown here is derived from an EMBL/GenBank/DDBJ whole genome shotgun (WGS) entry which is preliminary data.</text>
</comment>
<evidence type="ECO:0000256" key="1">
    <source>
        <dbReference type="SAM" id="MobiDB-lite"/>
    </source>
</evidence>
<evidence type="ECO:0000313" key="2">
    <source>
        <dbReference type="EMBL" id="KAJ7658472.1"/>
    </source>
</evidence>